<protein>
    <submittedName>
        <fullName evidence="2">Uncharacterized protein</fullName>
    </submittedName>
</protein>
<sequence length="144" mass="17036">MKKYIILLMMMFFTVGTHSVYSDSAETLQNKYLPLFEEIEQKAVNELNFLIDEAYIEYERKKEKGELTVPILFAYIEKGKQLEEEIDKDFQTILAHMKREITEKGLPETLAAPFEKQYLKSKRKNKLHILKNITLEGHTISFER</sequence>
<organism evidence="2 3">
    <name type="scientific">Anaerobacillus arseniciselenatis</name>
    <dbReference type="NCBI Taxonomy" id="85682"/>
    <lineage>
        <taxon>Bacteria</taxon>
        <taxon>Bacillati</taxon>
        <taxon>Bacillota</taxon>
        <taxon>Bacilli</taxon>
        <taxon>Bacillales</taxon>
        <taxon>Bacillaceae</taxon>
        <taxon>Anaerobacillus</taxon>
    </lineage>
</organism>
<evidence type="ECO:0000256" key="1">
    <source>
        <dbReference type="SAM" id="SignalP"/>
    </source>
</evidence>
<feature type="signal peptide" evidence="1">
    <location>
        <begin position="1"/>
        <end position="19"/>
    </location>
</feature>
<accession>A0A1S2LFG7</accession>
<dbReference type="OrthoDB" id="2452361at2"/>
<gene>
    <name evidence="2" type="ORF">BKP35_12915</name>
</gene>
<dbReference type="EMBL" id="MLQQ01000035">
    <property type="protein sequence ID" value="OIJ10980.1"/>
    <property type="molecule type" value="Genomic_DNA"/>
</dbReference>
<dbReference type="AlphaFoldDB" id="A0A1S2LFG7"/>
<reference evidence="2 3" key="1">
    <citation type="submission" date="2016-10" db="EMBL/GenBank/DDBJ databases">
        <title>Draft genome sequences of four alkaliphilic bacteria belonging to the Anaerobacillus genus.</title>
        <authorList>
            <person name="Bassil N.M."/>
            <person name="Lloyd J.R."/>
        </authorList>
    </citation>
    <scope>NUCLEOTIDE SEQUENCE [LARGE SCALE GENOMIC DNA]</scope>
    <source>
        <strain evidence="2 3">DSM 15340</strain>
    </source>
</reference>
<feature type="chain" id="PRO_5039410487" evidence="1">
    <location>
        <begin position="20"/>
        <end position="144"/>
    </location>
</feature>
<evidence type="ECO:0000313" key="3">
    <source>
        <dbReference type="Proteomes" id="UP000180098"/>
    </source>
</evidence>
<dbReference type="RefSeq" id="WP_071313769.1">
    <property type="nucleotide sequence ID" value="NZ_MLQQ01000035.1"/>
</dbReference>
<name>A0A1S2LFG7_9BACI</name>
<dbReference type="Proteomes" id="UP000180098">
    <property type="component" value="Unassembled WGS sequence"/>
</dbReference>
<keyword evidence="1" id="KW-0732">Signal</keyword>
<evidence type="ECO:0000313" key="2">
    <source>
        <dbReference type="EMBL" id="OIJ10980.1"/>
    </source>
</evidence>
<comment type="caution">
    <text evidence="2">The sequence shown here is derived from an EMBL/GenBank/DDBJ whole genome shotgun (WGS) entry which is preliminary data.</text>
</comment>
<proteinExistence type="predicted"/>
<keyword evidence="3" id="KW-1185">Reference proteome</keyword>